<protein>
    <recommendedName>
        <fullName evidence="5">FmdE, Molybdenum formylmethanofuran dehydrogenase operon</fullName>
    </recommendedName>
</protein>
<feature type="region of interest" description="Disordered" evidence="1">
    <location>
        <begin position="231"/>
        <end position="252"/>
    </location>
</feature>
<dbReference type="SUPFAM" id="SSF143555">
    <property type="entry name" value="FwdE-like"/>
    <property type="match status" value="1"/>
</dbReference>
<dbReference type="OrthoDB" id="5470827at2"/>
<evidence type="ECO:0008006" key="5">
    <source>
        <dbReference type="Google" id="ProtNLM"/>
    </source>
</evidence>
<feature type="chain" id="PRO_5017237362" description="FmdE, Molybdenum formylmethanofuran dehydrogenase operon" evidence="2">
    <location>
        <begin position="30"/>
        <end position="252"/>
    </location>
</feature>
<evidence type="ECO:0000313" key="3">
    <source>
        <dbReference type="EMBL" id="SDD72512.1"/>
    </source>
</evidence>
<organism evidence="3 4">
    <name type="scientific">Desulfuromonas thiophila</name>
    <dbReference type="NCBI Taxonomy" id="57664"/>
    <lineage>
        <taxon>Bacteria</taxon>
        <taxon>Pseudomonadati</taxon>
        <taxon>Thermodesulfobacteriota</taxon>
        <taxon>Desulfuromonadia</taxon>
        <taxon>Desulfuromonadales</taxon>
        <taxon>Desulfuromonadaceae</taxon>
        <taxon>Desulfuromonas</taxon>
    </lineage>
</organism>
<evidence type="ECO:0000256" key="2">
    <source>
        <dbReference type="SAM" id="SignalP"/>
    </source>
</evidence>
<feature type="compositionally biased region" description="Low complexity" evidence="1">
    <location>
        <begin position="236"/>
        <end position="252"/>
    </location>
</feature>
<keyword evidence="4" id="KW-1185">Reference proteome</keyword>
<dbReference type="Gene3D" id="3.30.1330.130">
    <property type="match status" value="1"/>
</dbReference>
<dbReference type="Proteomes" id="UP000243205">
    <property type="component" value="Unassembled WGS sequence"/>
</dbReference>
<name>A0A1G6X2V2_9BACT</name>
<keyword evidence="2" id="KW-0732">Signal</keyword>
<evidence type="ECO:0000313" key="4">
    <source>
        <dbReference type="Proteomes" id="UP000243205"/>
    </source>
</evidence>
<dbReference type="RefSeq" id="WP_092075276.1">
    <property type="nucleotide sequence ID" value="NZ_FNAQ01000001.1"/>
</dbReference>
<sequence>MKKTSKRTARRVLAGLALLLVGLPGLALAGDCRQCHEQQGVAVKLPSTAPLRLQQATGERRIELADVFAFHGHECPGVTTGFLALRHGLELLFPGELARPEDVLVISRSSAGGIKDLIDLVMKGDNPAARSWPPVGLGNGPDRFSFVLIRKSTSEMLEIALRPEALPQGFMALKQQQKQGGLTPEGEQRLHDATKQMILEFPTRSAQELFGTPRPQKIMLWGTVAAAEQDRHVWRQRQQAKQQKARQQQAKP</sequence>
<evidence type="ECO:0000256" key="1">
    <source>
        <dbReference type="SAM" id="MobiDB-lite"/>
    </source>
</evidence>
<dbReference type="AlphaFoldDB" id="A0A1G6X2V2"/>
<dbReference type="EMBL" id="FNAQ01000001">
    <property type="protein sequence ID" value="SDD72512.1"/>
    <property type="molecule type" value="Genomic_DNA"/>
</dbReference>
<reference evidence="4" key="1">
    <citation type="submission" date="2016-10" db="EMBL/GenBank/DDBJ databases">
        <authorList>
            <person name="Varghese N."/>
            <person name="Submissions S."/>
        </authorList>
    </citation>
    <scope>NUCLEOTIDE SEQUENCE [LARGE SCALE GENOMIC DNA]</scope>
    <source>
        <strain evidence="4">DSM 8987</strain>
    </source>
</reference>
<proteinExistence type="predicted"/>
<dbReference type="STRING" id="57664.SAMN05661003_101121"/>
<accession>A0A1G6X2V2</accession>
<feature type="signal peptide" evidence="2">
    <location>
        <begin position="1"/>
        <end position="29"/>
    </location>
</feature>
<gene>
    <name evidence="3" type="ORF">SAMN05661003_101121</name>
</gene>